<keyword evidence="5 10" id="KW-0995">Kinetochore</keyword>
<keyword evidence="4 10" id="KW-0498">Mitosis</keyword>
<comment type="subcellular location">
    <subcellularLocation>
        <location evidence="10">Chromosome</location>
        <location evidence="10">Centromere</location>
        <location evidence="10">Kinetochore</location>
    </subcellularLocation>
    <subcellularLocation>
        <location evidence="10">Nucleus</location>
    </subcellularLocation>
</comment>
<comment type="subunit">
    <text evidence="10">Component of the NDC80 complex.</text>
</comment>
<comment type="caution">
    <text evidence="14">The sequence shown here is derived from an EMBL/GenBank/DDBJ whole genome shotgun (WGS) entry which is preliminary data.</text>
</comment>
<feature type="region of interest" description="Disordered" evidence="12">
    <location>
        <begin position="1"/>
        <end position="20"/>
    </location>
</feature>
<evidence type="ECO:0000256" key="8">
    <source>
        <dbReference type="ARBA" id="ARBA00023306"/>
    </source>
</evidence>
<evidence type="ECO:0000256" key="6">
    <source>
        <dbReference type="ARBA" id="ARBA00023054"/>
    </source>
</evidence>
<feature type="coiled-coil region" evidence="11">
    <location>
        <begin position="430"/>
        <end position="503"/>
    </location>
</feature>
<evidence type="ECO:0000313" key="14">
    <source>
        <dbReference type="EMBL" id="RSH88205.1"/>
    </source>
</evidence>
<dbReference type="GO" id="GO:0051301">
    <property type="term" value="P:cell division"/>
    <property type="evidence" value="ECO:0007669"/>
    <property type="project" value="UniProtKB-UniRule"/>
</dbReference>
<dbReference type="EMBL" id="RSCE01000001">
    <property type="protein sequence ID" value="RSH88205.1"/>
    <property type="molecule type" value="Genomic_DNA"/>
</dbReference>
<keyword evidence="7 10" id="KW-0539">Nucleus</keyword>
<feature type="coiled-coil region" evidence="11">
    <location>
        <begin position="322"/>
        <end position="349"/>
    </location>
</feature>
<dbReference type="PANTHER" id="PTHR10643">
    <property type="entry name" value="KINETOCHORE PROTEIN NDC80"/>
    <property type="match status" value="1"/>
</dbReference>
<dbReference type="GO" id="GO:0005634">
    <property type="term" value="C:nucleus"/>
    <property type="evidence" value="ECO:0007669"/>
    <property type="project" value="UniProtKB-SubCell"/>
</dbReference>
<evidence type="ECO:0000256" key="1">
    <source>
        <dbReference type="ARBA" id="ARBA00007050"/>
    </source>
</evidence>
<dbReference type="GO" id="GO:0031262">
    <property type="term" value="C:Ndc80 complex"/>
    <property type="evidence" value="ECO:0007669"/>
    <property type="project" value="UniProtKB-UniRule"/>
</dbReference>
<keyword evidence="15" id="KW-1185">Reference proteome</keyword>
<sequence>MGRMDGPHRLPDTLPAGGGRASIMPAFSTGAIKDPRPIRDRTFQSDCHANIQEFLARRKVQLALTPKWLSSPTQRDFQNVFRFLADELVGPGFPWGKKFEDDCLAIMRDLRYPVMDAVGKTALTAPGSPNAWPNVLAMLNWMVDLCKAQEHCNDADVVSDPLLCPASELPVNHPQIEDRLLWDFCAKTYREWFEEGAEEFPHAERELEEAFERIVAASIDECERVETEVNKKDVELRQLQAQEPPLKNLDEEYLQLMSDKTKFLAFIDLHRQKAEKMKQNITNAQAAKTENGKSGRNILAARSELAETEAAVAAQNLSPDEVNRMNHEKEALSRNLDELRSKIAEANNHACDQEMLVTKSMDRFDQLLQDYTALGHQIGTMSTNVDGVQPELQGIDFAFELDLGAESLIDIRDQGRSQVQIIRPALQGYCEHFRRQVRQLQDDAIALDDENDRIAQDVERQREDVARREMRFKLVHDQAEEAKIQMQTEAAETNRTVSKLESEVSAMSTASQQGLFSTQSQLESTKIEFEELRHQTQALQEGIVTQLMSHIDVVIKAKEHTANSLKGVRSFAEQAQ</sequence>
<dbReference type="Gene3D" id="1.10.418.30">
    <property type="entry name" value="Ncd80 complex, Ncd80 subunit"/>
    <property type="match status" value="1"/>
</dbReference>
<evidence type="ECO:0000256" key="12">
    <source>
        <dbReference type="SAM" id="MobiDB-lite"/>
    </source>
</evidence>
<dbReference type="STRING" id="105984.A0A427YAZ4"/>
<protein>
    <recommendedName>
        <fullName evidence="10">Kinetochore protein NDC80</fullName>
    </recommendedName>
</protein>
<evidence type="ECO:0000256" key="9">
    <source>
        <dbReference type="ARBA" id="ARBA00023328"/>
    </source>
</evidence>
<evidence type="ECO:0000256" key="2">
    <source>
        <dbReference type="ARBA" id="ARBA00022454"/>
    </source>
</evidence>
<comment type="function">
    <text evidence="10">Acts as a component of the essential kinetochore-associated NDC80 complex, which is required for chromosome segregation and spindle checkpoint activity.</text>
</comment>
<dbReference type="InterPro" id="IPR038273">
    <property type="entry name" value="Ndc80_sf"/>
</dbReference>
<evidence type="ECO:0000256" key="4">
    <source>
        <dbReference type="ARBA" id="ARBA00022776"/>
    </source>
</evidence>
<proteinExistence type="inferred from homology"/>
<keyword evidence="8 10" id="KW-0131">Cell cycle</keyword>
<dbReference type="GeneID" id="39585279"/>
<evidence type="ECO:0000256" key="10">
    <source>
        <dbReference type="RuleBase" id="RU368072"/>
    </source>
</evidence>
<dbReference type="GO" id="GO:0051315">
    <property type="term" value="P:attachment of mitotic spindle microtubules to kinetochore"/>
    <property type="evidence" value="ECO:0007669"/>
    <property type="project" value="UniProtKB-UniRule"/>
</dbReference>
<evidence type="ECO:0000256" key="11">
    <source>
        <dbReference type="SAM" id="Coils"/>
    </source>
</evidence>
<dbReference type="Proteomes" id="UP000279236">
    <property type="component" value="Unassembled WGS sequence"/>
</dbReference>
<keyword evidence="9 10" id="KW-0137">Centromere</keyword>
<keyword evidence="6 11" id="KW-0175">Coiled coil</keyword>
<comment type="similarity">
    <text evidence="1 10">Belongs to the NDC80/HEC1 family.</text>
</comment>
<keyword evidence="3 10" id="KW-0132">Cell division</keyword>
<dbReference type="Pfam" id="PF03801">
    <property type="entry name" value="Ndc80_HEC"/>
    <property type="match status" value="1"/>
</dbReference>
<name>A0A427YAZ4_9TREE</name>
<gene>
    <name evidence="14" type="primary">NDC80</name>
    <name evidence="14" type="ORF">EHS24_000736</name>
</gene>
<evidence type="ECO:0000259" key="13">
    <source>
        <dbReference type="Pfam" id="PF03801"/>
    </source>
</evidence>
<keyword evidence="2 10" id="KW-0158">Chromosome</keyword>
<dbReference type="OrthoDB" id="7459479at2759"/>
<dbReference type="InterPro" id="IPR055260">
    <property type="entry name" value="Ndc80_CH"/>
</dbReference>
<feature type="compositionally biased region" description="Basic and acidic residues" evidence="12">
    <location>
        <begin position="1"/>
        <end position="11"/>
    </location>
</feature>
<dbReference type="PANTHER" id="PTHR10643:SF2">
    <property type="entry name" value="KINETOCHORE PROTEIN NDC80 HOMOLOG"/>
    <property type="match status" value="1"/>
</dbReference>
<evidence type="ECO:0000313" key="15">
    <source>
        <dbReference type="Proteomes" id="UP000279236"/>
    </source>
</evidence>
<accession>A0A427YAZ4</accession>
<evidence type="ECO:0000256" key="5">
    <source>
        <dbReference type="ARBA" id="ARBA00022838"/>
    </source>
</evidence>
<evidence type="ECO:0000256" key="3">
    <source>
        <dbReference type="ARBA" id="ARBA00022618"/>
    </source>
</evidence>
<dbReference type="AlphaFoldDB" id="A0A427YAZ4"/>
<evidence type="ECO:0000256" key="7">
    <source>
        <dbReference type="ARBA" id="ARBA00023242"/>
    </source>
</evidence>
<dbReference type="InterPro" id="IPR005550">
    <property type="entry name" value="Kinetochore_Ndc80"/>
</dbReference>
<reference evidence="14 15" key="1">
    <citation type="submission" date="2018-11" db="EMBL/GenBank/DDBJ databases">
        <title>Genome sequence of Apiotrichum porosum DSM 27194.</title>
        <authorList>
            <person name="Aliyu H."/>
            <person name="Gorte O."/>
            <person name="Ochsenreither K."/>
        </authorList>
    </citation>
    <scope>NUCLEOTIDE SEQUENCE [LARGE SCALE GENOMIC DNA]</scope>
    <source>
        <strain evidence="14 15">DSM 27194</strain>
    </source>
</reference>
<organism evidence="14 15">
    <name type="scientific">Apiotrichum porosum</name>
    <dbReference type="NCBI Taxonomy" id="105984"/>
    <lineage>
        <taxon>Eukaryota</taxon>
        <taxon>Fungi</taxon>
        <taxon>Dikarya</taxon>
        <taxon>Basidiomycota</taxon>
        <taxon>Agaricomycotina</taxon>
        <taxon>Tremellomycetes</taxon>
        <taxon>Trichosporonales</taxon>
        <taxon>Trichosporonaceae</taxon>
        <taxon>Apiotrichum</taxon>
    </lineage>
</organism>
<dbReference type="RefSeq" id="XP_028480413.1">
    <property type="nucleotide sequence ID" value="XM_028616556.1"/>
</dbReference>
<feature type="domain" description="Kinetochore protein Ndc80 CH" evidence="13">
    <location>
        <begin position="30"/>
        <end position="151"/>
    </location>
</feature>